<name>A0A160JES5_9PROT</name>
<evidence type="ECO:0000256" key="8">
    <source>
        <dbReference type="ARBA" id="ARBA00022692"/>
    </source>
</evidence>
<reference evidence="15 16" key="1">
    <citation type="journal article" date="2013" name="Int. J. Syst. Evol. Microbiol.">
        <title>Azospirillum humicireducens sp. nov., a nitrogen-fixing bacterium isolated from a microbial fuel cell.</title>
        <authorList>
            <person name="Zhou S."/>
            <person name="Han L."/>
            <person name="Wang Y."/>
            <person name="Yang G."/>
            <person name="Zhuang L."/>
            <person name="Hu P."/>
        </authorList>
    </citation>
    <scope>NUCLEOTIDE SEQUENCE [LARGE SCALE GENOMIC DNA]</scope>
    <source>
        <strain evidence="15 16">SgZ-5</strain>
    </source>
</reference>
<evidence type="ECO:0000256" key="2">
    <source>
        <dbReference type="ARBA" id="ARBA00004162"/>
    </source>
</evidence>
<feature type="region of interest" description="Disordered" evidence="13">
    <location>
        <begin position="107"/>
        <end position="143"/>
    </location>
</feature>
<evidence type="ECO:0000256" key="10">
    <source>
        <dbReference type="ARBA" id="ARBA00022989"/>
    </source>
</evidence>
<accession>A0A160JES5</accession>
<organism evidence="15 16">
    <name type="scientific">Azospirillum humicireducens</name>
    <dbReference type="NCBI Taxonomy" id="1226968"/>
    <lineage>
        <taxon>Bacteria</taxon>
        <taxon>Pseudomonadati</taxon>
        <taxon>Pseudomonadota</taxon>
        <taxon>Alphaproteobacteria</taxon>
        <taxon>Rhodospirillales</taxon>
        <taxon>Azospirillaceae</taxon>
        <taxon>Azospirillum</taxon>
    </lineage>
</organism>
<dbReference type="PANTHER" id="PTHR33909:SF1">
    <property type="entry name" value="SEC TRANSLOCON ACCESSORY COMPLEX SUBUNIT YAJC"/>
    <property type="match status" value="1"/>
</dbReference>
<evidence type="ECO:0000256" key="13">
    <source>
        <dbReference type="SAM" id="MobiDB-lite"/>
    </source>
</evidence>
<evidence type="ECO:0000256" key="1">
    <source>
        <dbReference type="ARBA" id="ARBA00002061"/>
    </source>
</evidence>
<evidence type="ECO:0000313" key="15">
    <source>
        <dbReference type="EMBL" id="ANC91309.1"/>
    </source>
</evidence>
<evidence type="ECO:0000256" key="3">
    <source>
        <dbReference type="ARBA" id="ARBA00006742"/>
    </source>
</evidence>
<proteinExistence type="inferred from homology"/>
<dbReference type="RefSeq" id="WP_063634410.1">
    <property type="nucleotide sequence ID" value="NZ_CP015285.1"/>
</dbReference>
<evidence type="ECO:0000256" key="9">
    <source>
        <dbReference type="ARBA" id="ARBA00022927"/>
    </source>
</evidence>
<feature type="compositionally biased region" description="Gly residues" evidence="13">
    <location>
        <begin position="134"/>
        <end position="143"/>
    </location>
</feature>
<dbReference type="STRING" id="1226968.A6A40_04970"/>
<keyword evidence="8 14" id="KW-0812">Transmembrane</keyword>
<evidence type="ECO:0000256" key="11">
    <source>
        <dbReference type="ARBA" id="ARBA00023010"/>
    </source>
</evidence>
<evidence type="ECO:0000256" key="5">
    <source>
        <dbReference type="ARBA" id="ARBA00014962"/>
    </source>
</evidence>
<comment type="subunit">
    <text evidence="4">Part of the SecDF-YidC-YajC translocase complex. The SecDF-YidC-YajC translocase forms a supercomplex with SecYEG, called the holo-translocon (HTL).</text>
</comment>
<keyword evidence="12 14" id="KW-0472">Membrane</keyword>
<sequence length="143" mass="14938">MFVSTAYAQTAAPAGGGGDMLVQFLPLILIFVVFYFLLIRPQQKKMKEHKAMLSAIRRGDRVVTGGGIIGVVTKVGSDDELTVEIAENVRVRCLRSTVNLVLAKTEPAGKSGGDAAPAATPEGEAKPADTPAAGGIGKLFGRK</sequence>
<dbReference type="InterPro" id="IPR003849">
    <property type="entry name" value="Preprotein_translocase_YajC"/>
</dbReference>
<dbReference type="PRINTS" id="PR01853">
    <property type="entry name" value="YAJCTRNLCASE"/>
</dbReference>
<keyword evidence="11" id="KW-0811">Translocation</keyword>
<keyword evidence="10 14" id="KW-1133">Transmembrane helix</keyword>
<comment type="subcellular location">
    <subcellularLocation>
        <location evidence="2">Cell membrane</location>
        <topology evidence="2">Single-pass membrane protein</topology>
    </subcellularLocation>
</comment>
<dbReference type="SMART" id="SM01323">
    <property type="entry name" value="YajC"/>
    <property type="match status" value="1"/>
</dbReference>
<keyword evidence="7" id="KW-1003">Cell membrane</keyword>
<keyword evidence="9" id="KW-0653">Protein transport</keyword>
<dbReference type="Proteomes" id="UP000077405">
    <property type="component" value="Chromosome"/>
</dbReference>
<comment type="function">
    <text evidence="1">The SecYEG-SecDF-YajC-YidC holo-translocon (HTL) protein secretase/insertase is a supercomplex required for protein secretion, insertion of proteins into membranes, and assembly of membrane protein complexes. While the SecYEG complex is essential for assembly of a number of proteins and complexes, the SecDF-YajC-YidC subcomplex facilitates these functions.</text>
</comment>
<dbReference type="EMBL" id="CP015285">
    <property type="protein sequence ID" value="ANC91309.1"/>
    <property type="molecule type" value="Genomic_DNA"/>
</dbReference>
<evidence type="ECO:0000256" key="14">
    <source>
        <dbReference type="SAM" id="Phobius"/>
    </source>
</evidence>
<evidence type="ECO:0000256" key="12">
    <source>
        <dbReference type="ARBA" id="ARBA00023136"/>
    </source>
</evidence>
<dbReference type="GO" id="GO:0005886">
    <property type="term" value="C:plasma membrane"/>
    <property type="evidence" value="ECO:0007669"/>
    <property type="project" value="UniProtKB-SubCell"/>
</dbReference>
<evidence type="ECO:0000256" key="6">
    <source>
        <dbReference type="ARBA" id="ARBA00022448"/>
    </source>
</evidence>
<protein>
    <recommendedName>
        <fullName evidence="5">Sec translocon accessory complex subunit YajC</fullName>
    </recommendedName>
</protein>
<gene>
    <name evidence="15" type="primary">yajC</name>
    <name evidence="15" type="ORF">A6A40_04970</name>
</gene>
<dbReference type="Pfam" id="PF02699">
    <property type="entry name" value="YajC"/>
    <property type="match status" value="1"/>
</dbReference>
<dbReference type="NCBIfam" id="TIGR00739">
    <property type="entry name" value="yajC"/>
    <property type="match status" value="1"/>
</dbReference>
<dbReference type="AlphaFoldDB" id="A0A160JES5"/>
<comment type="similarity">
    <text evidence="3">Belongs to the YajC family.</text>
</comment>
<evidence type="ECO:0000313" key="16">
    <source>
        <dbReference type="Proteomes" id="UP000077405"/>
    </source>
</evidence>
<dbReference type="GO" id="GO:0015031">
    <property type="term" value="P:protein transport"/>
    <property type="evidence" value="ECO:0007669"/>
    <property type="project" value="UniProtKB-KW"/>
</dbReference>
<keyword evidence="6" id="KW-0813">Transport</keyword>
<dbReference type="OrthoDB" id="9811406at2"/>
<keyword evidence="16" id="KW-1185">Reference proteome</keyword>
<dbReference type="PANTHER" id="PTHR33909">
    <property type="entry name" value="SEC TRANSLOCON ACCESSORY COMPLEX SUBUNIT YAJC"/>
    <property type="match status" value="1"/>
</dbReference>
<dbReference type="KEGG" id="ahu:A6A40_04970"/>
<evidence type="ECO:0000256" key="4">
    <source>
        <dbReference type="ARBA" id="ARBA00011718"/>
    </source>
</evidence>
<feature type="transmembrane region" description="Helical" evidence="14">
    <location>
        <begin position="20"/>
        <end position="39"/>
    </location>
</feature>
<evidence type="ECO:0000256" key="7">
    <source>
        <dbReference type="ARBA" id="ARBA00022475"/>
    </source>
</evidence>